<dbReference type="Proteomes" id="UP001162131">
    <property type="component" value="Unassembled WGS sequence"/>
</dbReference>
<dbReference type="EMBL" id="CAJZBQ010000020">
    <property type="protein sequence ID" value="CAG9318061.1"/>
    <property type="molecule type" value="Genomic_DNA"/>
</dbReference>
<feature type="region of interest" description="Disordered" evidence="3">
    <location>
        <begin position="70"/>
        <end position="93"/>
    </location>
</feature>
<feature type="region of interest" description="Disordered" evidence="3">
    <location>
        <begin position="176"/>
        <end position="206"/>
    </location>
</feature>
<name>A0AAU9J138_9CILI</name>
<evidence type="ECO:0000259" key="4">
    <source>
        <dbReference type="Pfam" id="PF08698"/>
    </source>
</evidence>
<proteinExistence type="predicted"/>
<dbReference type="AlphaFoldDB" id="A0AAU9J138"/>
<evidence type="ECO:0000313" key="6">
    <source>
        <dbReference type="Proteomes" id="UP001162131"/>
    </source>
</evidence>
<dbReference type="GO" id="GO:0005730">
    <property type="term" value="C:nucleolus"/>
    <property type="evidence" value="ECO:0007669"/>
    <property type="project" value="UniProtKB-SubCell"/>
</dbReference>
<gene>
    <name evidence="5" type="ORF">BSTOLATCC_MIC20545</name>
</gene>
<organism evidence="5 6">
    <name type="scientific">Blepharisma stoltei</name>
    <dbReference type="NCBI Taxonomy" id="1481888"/>
    <lineage>
        <taxon>Eukaryota</taxon>
        <taxon>Sar</taxon>
        <taxon>Alveolata</taxon>
        <taxon>Ciliophora</taxon>
        <taxon>Postciliodesmatophora</taxon>
        <taxon>Heterotrichea</taxon>
        <taxon>Heterotrichida</taxon>
        <taxon>Blepharismidae</taxon>
        <taxon>Blepharisma</taxon>
    </lineage>
</organism>
<reference evidence="5" key="1">
    <citation type="submission" date="2021-09" db="EMBL/GenBank/DDBJ databases">
        <authorList>
            <consortium name="AG Swart"/>
            <person name="Singh M."/>
            <person name="Singh A."/>
            <person name="Seah K."/>
            <person name="Emmerich C."/>
        </authorList>
    </citation>
    <scope>NUCLEOTIDE SEQUENCE</scope>
    <source>
        <strain evidence="5">ATCC30299</strain>
    </source>
</reference>
<dbReference type="InterPro" id="IPR039883">
    <property type="entry name" value="Fcf2/DNTTIP2"/>
</dbReference>
<dbReference type="InterPro" id="IPR014810">
    <property type="entry name" value="Fcf2_C"/>
</dbReference>
<evidence type="ECO:0000256" key="3">
    <source>
        <dbReference type="SAM" id="MobiDB-lite"/>
    </source>
</evidence>
<feature type="compositionally biased region" description="Basic residues" evidence="3">
    <location>
        <begin position="184"/>
        <end position="206"/>
    </location>
</feature>
<protein>
    <recommendedName>
        <fullName evidence="4">Fcf2 pre-rRNA processing C-terminal domain-containing protein</fullName>
    </recommendedName>
</protein>
<evidence type="ECO:0000256" key="2">
    <source>
        <dbReference type="ARBA" id="ARBA00023242"/>
    </source>
</evidence>
<dbReference type="GO" id="GO:0003723">
    <property type="term" value="F:RNA binding"/>
    <property type="evidence" value="ECO:0007669"/>
    <property type="project" value="TreeGrafter"/>
</dbReference>
<keyword evidence="2" id="KW-0539">Nucleus</keyword>
<accession>A0AAU9J138</accession>
<evidence type="ECO:0000256" key="1">
    <source>
        <dbReference type="ARBA" id="ARBA00004604"/>
    </source>
</evidence>
<dbReference type="PANTHER" id="PTHR21686">
    <property type="entry name" value="DEOXYNUCLEOTIDYLTRANSFERASE TERMINAL-INTERACTING PROTEIN 2"/>
    <property type="match status" value="1"/>
</dbReference>
<dbReference type="GO" id="GO:0006396">
    <property type="term" value="P:RNA processing"/>
    <property type="evidence" value="ECO:0007669"/>
    <property type="project" value="TreeGrafter"/>
</dbReference>
<sequence length="206" mass="23847">MLFEEIEGKSSLTNKLENQELDKLLENSSLFPSLDGEPGSHRSKEAEAIIKAKCSLYKINDAGGEFKLKVPPIIPPKKKKKTQDDTAGPKWFNMKAPIMTPEIHQDLEAIRLRRHLDPKHHYKRNDIKELPKFFQIGTVISAPDEPKSQKIDKEKRRKPLVEQLLAQDNELKFSKKKWEQVMKSKPKKHKKSHGSKSYKKKKLGFK</sequence>
<comment type="caution">
    <text evidence="5">The sequence shown here is derived from an EMBL/GenBank/DDBJ whole genome shotgun (WGS) entry which is preliminary data.</text>
</comment>
<evidence type="ECO:0000313" key="5">
    <source>
        <dbReference type="EMBL" id="CAG9318061.1"/>
    </source>
</evidence>
<dbReference type="Pfam" id="PF08698">
    <property type="entry name" value="Fcf2"/>
    <property type="match status" value="1"/>
</dbReference>
<feature type="domain" description="Fcf2 pre-rRNA processing C-terminal" evidence="4">
    <location>
        <begin position="84"/>
        <end position="177"/>
    </location>
</feature>
<comment type="subcellular location">
    <subcellularLocation>
        <location evidence="1">Nucleus</location>
        <location evidence="1">Nucleolus</location>
    </subcellularLocation>
</comment>
<keyword evidence="6" id="KW-1185">Reference proteome</keyword>
<dbReference type="PANTHER" id="PTHR21686:SF12">
    <property type="entry name" value="DEOXYNUCLEOTIDYLTRANSFERASE TERMINAL-INTERACTING PROTEIN 2"/>
    <property type="match status" value="1"/>
</dbReference>